<evidence type="ECO:0000313" key="4">
    <source>
        <dbReference type="EnsemblFungi" id="CEF76082"/>
    </source>
</evidence>
<proteinExistence type="predicted"/>
<reference evidence="4 5" key="2">
    <citation type="journal article" date="2010" name="Nature">
        <title>Comparative genomics reveals mobile pathogenicity chromosomes in Fusarium.</title>
        <authorList>
            <person name="Ma L.J."/>
            <person name="van der Does H.C."/>
            <person name="Borkovich K.A."/>
            <person name="Coleman J.J."/>
            <person name="Daboussi M.J."/>
            <person name="Di Pietro A."/>
            <person name="Dufresne M."/>
            <person name="Freitag M."/>
            <person name="Grabherr M."/>
            <person name="Henrissat B."/>
            <person name="Houterman P.M."/>
            <person name="Kang S."/>
            <person name="Shim W.B."/>
            <person name="Woloshuk C."/>
            <person name="Xie X."/>
            <person name="Xu J.R."/>
            <person name="Antoniw J."/>
            <person name="Baker S.E."/>
            <person name="Bluhm B.H."/>
            <person name="Breakspear A."/>
            <person name="Brown D.W."/>
            <person name="Butchko R.A."/>
            <person name="Chapman S."/>
            <person name="Coulson R."/>
            <person name="Coutinho P.M."/>
            <person name="Danchin E.G."/>
            <person name="Diener A."/>
            <person name="Gale L.R."/>
            <person name="Gardiner D.M."/>
            <person name="Goff S."/>
            <person name="Hammond-Kosack K.E."/>
            <person name="Hilburn K."/>
            <person name="Hua-Van A."/>
            <person name="Jonkers W."/>
            <person name="Kazan K."/>
            <person name="Kodira C.D."/>
            <person name="Koehrsen M."/>
            <person name="Kumar L."/>
            <person name="Lee Y.H."/>
            <person name="Li L."/>
            <person name="Manners J.M."/>
            <person name="Miranda-Saavedra D."/>
            <person name="Mukherjee M."/>
            <person name="Park G."/>
            <person name="Park J."/>
            <person name="Park S.Y."/>
            <person name="Proctor R.H."/>
            <person name="Regev A."/>
            <person name="Ruiz-Roldan M.C."/>
            <person name="Sain D."/>
            <person name="Sakthikumar S."/>
            <person name="Sykes S."/>
            <person name="Schwartz D.C."/>
            <person name="Turgeon B.G."/>
            <person name="Wapinski I."/>
            <person name="Yoder O."/>
            <person name="Young S."/>
            <person name="Zeng Q."/>
            <person name="Zhou S."/>
            <person name="Galagan J."/>
            <person name="Cuomo C.A."/>
            <person name="Kistler H.C."/>
            <person name="Rep M."/>
        </authorList>
    </citation>
    <scope>GENOME REANNOTATION</scope>
    <source>
        <strain evidence="5">ATCC MYA-4620 / CBS 123657 / FGSC 9075 / NRRL 31084 / PH-1</strain>
        <strain evidence="4">PH-1 / ATCC MYA-4620 / FGSC 9075 / NRRL 31084</strain>
    </source>
</reference>
<evidence type="ECO:0000259" key="2">
    <source>
        <dbReference type="Pfam" id="PF17107"/>
    </source>
</evidence>
<keyword evidence="5" id="KW-1185">Reference proteome</keyword>
<dbReference type="AlphaFoldDB" id="I1S1L8"/>
<dbReference type="Proteomes" id="UP000070720">
    <property type="component" value="Chromosome 1"/>
</dbReference>
<keyword evidence="1" id="KW-0732">Signal</keyword>
<gene>
    <name evidence="4" type="primary">FG10625.1</name>
    <name evidence="3" type="ORF">FGRAMPH1_01T08559</name>
</gene>
<reference evidence="4" key="4">
    <citation type="submission" date="2017-01" db="UniProtKB">
        <authorList>
            <consortium name="EnsemblFungi"/>
        </authorList>
    </citation>
    <scope>IDENTIFICATION</scope>
    <source>
        <strain evidence="4">PH-1 / ATCC MYA-4620 / FGSC 9075 / NRRL 31084</strain>
    </source>
</reference>
<dbReference type="OrthoDB" id="5075269at2759"/>
<dbReference type="RefSeq" id="XP_011319630.1">
    <property type="nucleotide sequence ID" value="XM_011321328.1"/>
</dbReference>
<evidence type="ECO:0000313" key="5">
    <source>
        <dbReference type="Proteomes" id="UP000070720"/>
    </source>
</evidence>
<accession>I1S1L8</accession>
<name>I1S1L8_GIBZE</name>
<dbReference type="InterPro" id="IPR031352">
    <property type="entry name" value="SesA"/>
</dbReference>
<feature type="signal peptide" evidence="1">
    <location>
        <begin position="1"/>
        <end position="26"/>
    </location>
</feature>
<feature type="chain" id="PRO_5010124701" evidence="1">
    <location>
        <begin position="27"/>
        <end position="229"/>
    </location>
</feature>
<dbReference type="HOGENOM" id="CLU_105501_0_0_1"/>
<feature type="domain" description="NACHT-NTPase and P-loop NTPases N-terminal" evidence="2">
    <location>
        <begin position="72"/>
        <end position="193"/>
    </location>
</feature>
<dbReference type="InParanoid" id="I1S1L8"/>
<accession>A0A098DCA7</accession>
<dbReference type="eggNOG" id="ENOG502SRS4">
    <property type="taxonomic scope" value="Eukaryota"/>
</dbReference>
<dbReference type="VEuPathDB" id="FungiDB:FGRAMPH1_01G08559"/>
<evidence type="ECO:0000256" key="1">
    <source>
        <dbReference type="SAM" id="SignalP"/>
    </source>
</evidence>
<dbReference type="Pfam" id="PF17107">
    <property type="entry name" value="SesA"/>
    <property type="match status" value="1"/>
</dbReference>
<dbReference type="KEGG" id="fgr:FGSG_10625"/>
<reference evidence="3 5" key="3">
    <citation type="journal article" date="2015" name="BMC Genomics">
        <title>The completed genome sequence of the pathogenic ascomycete fungus Fusarium graminearum.</title>
        <authorList>
            <person name="King R."/>
            <person name="Urban M."/>
            <person name="Hammond-Kosack M.C."/>
            <person name="Hassani-Pak K."/>
            <person name="Hammond-Kosack K.E."/>
        </authorList>
    </citation>
    <scope>NUCLEOTIDE SEQUENCE [LARGE SCALE GENOMIC DNA]</scope>
    <source>
        <strain evidence="5">ATCC MYA-4620 / CBS 123657 / FGSC 9075 / NRRL 31084 / PH-1</strain>
        <strain evidence="3">PH-1</strain>
    </source>
</reference>
<evidence type="ECO:0000313" key="3">
    <source>
        <dbReference type="EMBL" id="CEF76082.1"/>
    </source>
</evidence>
<sequence length="229" mass="25196">MSLLKVTILVYHYALLLIFPSRGCQAVQWLCFTMSHNKSTLHIISHGHFYTSKYYPQNIIVAMDVIILHNRIRDVTTALKVAIEICNSATDTQSVPVPLQTLSSQLPWALAAFDKVREGIPTIHPTSPDALALESIIKGCVKKSRSLKAYLRGVIPQAELSRLDRCIRFSGLGATVDMVVELKDGLFSDLKTLADNRAIEVEAGENIKALVGFATGEPGFDLWGVSDSD</sequence>
<dbReference type="EnsemblFungi" id="CEF76082">
    <property type="protein sequence ID" value="CEF76082"/>
    <property type="gene ID" value="FGRRES_10625"/>
</dbReference>
<organism evidence="3 5">
    <name type="scientific">Gibberella zeae (strain ATCC MYA-4620 / CBS 123657 / FGSC 9075 / NRRL 31084 / PH-1)</name>
    <name type="common">Wheat head blight fungus</name>
    <name type="synonym">Fusarium graminearum</name>
    <dbReference type="NCBI Taxonomy" id="229533"/>
    <lineage>
        <taxon>Eukaryota</taxon>
        <taxon>Fungi</taxon>
        <taxon>Dikarya</taxon>
        <taxon>Ascomycota</taxon>
        <taxon>Pezizomycotina</taxon>
        <taxon>Sordariomycetes</taxon>
        <taxon>Hypocreomycetidae</taxon>
        <taxon>Hypocreales</taxon>
        <taxon>Nectriaceae</taxon>
        <taxon>Fusarium</taxon>
    </lineage>
</organism>
<protein>
    <submittedName>
        <fullName evidence="3">Chromosome 1, complete genome</fullName>
    </submittedName>
</protein>
<reference evidence="4 5" key="1">
    <citation type="journal article" date="2007" name="Science">
        <title>The Fusarium graminearum genome reveals a link between localized polymorphism and pathogen specialization.</title>
        <authorList>
            <person name="Cuomo C.A."/>
            <person name="Gueldener U."/>
            <person name="Xu J.-R."/>
            <person name="Trail F."/>
            <person name="Turgeon B.G."/>
            <person name="Di Pietro A."/>
            <person name="Walton J.D."/>
            <person name="Ma L.-J."/>
            <person name="Baker S.E."/>
            <person name="Rep M."/>
            <person name="Adam G."/>
            <person name="Antoniw J."/>
            <person name="Baldwin T."/>
            <person name="Calvo S.E."/>
            <person name="Chang Y.-L."/>
            <person name="DeCaprio D."/>
            <person name="Gale L.R."/>
            <person name="Gnerre S."/>
            <person name="Goswami R.S."/>
            <person name="Hammond-Kosack K."/>
            <person name="Harris L.J."/>
            <person name="Hilburn K."/>
            <person name="Kennell J.C."/>
            <person name="Kroken S."/>
            <person name="Magnuson J.K."/>
            <person name="Mannhaupt G."/>
            <person name="Mauceli E.W."/>
            <person name="Mewes H.-W."/>
            <person name="Mitterbauer R."/>
            <person name="Muehlbauer G."/>
            <person name="Muensterkoetter M."/>
            <person name="Nelson D."/>
            <person name="O'Donnell K."/>
            <person name="Ouellet T."/>
            <person name="Qi W."/>
            <person name="Quesneville H."/>
            <person name="Roncero M.I.G."/>
            <person name="Seong K.-Y."/>
            <person name="Tetko I.V."/>
            <person name="Urban M."/>
            <person name="Waalwijk C."/>
            <person name="Ward T.J."/>
            <person name="Yao J."/>
            <person name="Birren B.W."/>
            <person name="Kistler H.C."/>
        </authorList>
    </citation>
    <scope>NUCLEOTIDE SEQUENCE [LARGE SCALE GENOMIC DNA]</scope>
    <source>
        <strain evidence="5">ATCC MYA-4620 / CBS 123657 / FGSC 9075 / NRRL 31084 / PH-1</strain>
        <strain evidence="4">PH-1 / ATCC MYA-4620 / FGSC 9075 / NRRL 31084</strain>
    </source>
</reference>
<dbReference type="EMBL" id="HG970332">
    <property type="protein sequence ID" value="CEF76082.1"/>
    <property type="molecule type" value="Genomic_DNA"/>
</dbReference>